<dbReference type="GO" id="GO:0003700">
    <property type="term" value="F:DNA-binding transcription factor activity"/>
    <property type="evidence" value="ECO:0007669"/>
    <property type="project" value="InterPro"/>
</dbReference>
<sequence length="84" mass="9746">MTGSDKSVPVKQILKNIKFSCQLHIYYSSYIKQIRMENAKELLRSKHLQVKEVASAVGYIDAHLFSKTFREYTGLLSNEYAKRC</sequence>
<dbReference type="Proteomes" id="UP000652477">
    <property type="component" value="Unassembled WGS sequence"/>
</dbReference>
<accession>A0A923RS96</accession>
<evidence type="ECO:0000313" key="6">
    <source>
        <dbReference type="Proteomes" id="UP000652477"/>
    </source>
</evidence>
<protein>
    <submittedName>
        <fullName evidence="5">Helix-turn-helix domain-containing protein</fullName>
    </submittedName>
</protein>
<dbReference type="SUPFAM" id="SSF46689">
    <property type="entry name" value="Homeodomain-like"/>
    <property type="match status" value="1"/>
</dbReference>
<comment type="caution">
    <text evidence="5">The sequence shown here is derived from an EMBL/GenBank/DDBJ whole genome shotgun (WGS) entry which is preliminary data.</text>
</comment>
<dbReference type="Pfam" id="PF12833">
    <property type="entry name" value="HTH_18"/>
    <property type="match status" value="1"/>
</dbReference>
<keyword evidence="6" id="KW-1185">Reference proteome</keyword>
<dbReference type="EMBL" id="JACOPF010000001">
    <property type="protein sequence ID" value="MBC5689132.1"/>
    <property type="molecule type" value="Genomic_DNA"/>
</dbReference>
<dbReference type="SMART" id="SM00342">
    <property type="entry name" value="HTH_ARAC"/>
    <property type="match status" value="1"/>
</dbReference>
<dbReference type="PROSITE" id="PS01124">
    <property type="entry name" value="HTH_ARAC_FAMILY_2"/>
    <property type="match status" value="1"/>
</dbReference>
<dbReference type="InterPro" id="IPR009057">
    <property type="entry name" value="Homeodomain-like_sf"/>
</dbReference>
<proteinExistence type="predicted"/>
<dbReference type="PANTHER" id="PTHR43280:SF28">
    <property type="entry name" value="HTH-TYPE TRANSCRIPTIONAL ACTIVATOR RHAS"/>
    <property type="match status" value="1"/>
</dbReference>
<dbReference type="GO" id="GO:0043565">
    <property type="term" value="F:sequence-specific DNA binding"/>
    <property type="evidence" value="ECO:0007669"/>
    <property type="project" value="InterPro"/>
</dbReference>
<keyword evidence="3" id="KW-0804">Transcription</keyword>
<keyword evidence="1" id="KW-0805">Transcription regulation</keyword>
<evidence type="ECO:0000259" key="4">
    <source>
        <dbReference type="PROSITE" id="PS01124"/>
    </source>
</evidence>
<evidence type="ECO:0000256" key="1">
    <source>
        <dbReference type="ARBA" id="ARBA00023015"/>
    </source>
</evidence>
<evidence type="ECO:0000313" key="5">
    <source>
        <dbReference type="EMBL" id="MBC5689132.1"/>
    </source>
</evidence>
<organism evidence="5 6">
    <name type="scientific">Mediterraneibacter hominis</name>
    <dbReference type="NCBI Taxonomy" id="2763054"/>
    <lineage>
        <taxon>Bacteria</taxon>
        <taxon>Bacillati</taxon>
        <taxon>Bacillota</taxon>
        <taxon>Clostridia</taxon>
        <taxon>Lachnospirales</taxon>
        <taxon>Lachnospiraceae</taxon>
        <taxon>Mediterraneibacter</taxon>
    </lineage>
</organism>
<dbReference type="Gene3D" id="1.10.10.60">
    <property type="entry name" value="Homeodomain-like"/>
    <property type="match status" value="1"/>
</dbReference>
<reference evidence="5" key="1">
    <citation type="submission" date="2020-08" db="EMBL/GenBank/DDBJ databases">
        <title>Genome public.</title>
        <authorList>
            <person name="Liu C."/>
            <person name="Sun Q."/>
        </authorList>
    </citation>
    <scope>NUCLEOTIDE SEQUENCE</scope>
    <source>
        <strain evidence="5">NSJ-55</strain>
    </source>
</reference>
<keyword evidence="2" id="KW-0238">DNA-binding</keyword>
<dbReference type="InterPro" id="IPR018060">
    <property type="entry name" value="HTH_AraC"/>
</dbReference>
<feature type="domain" description="HTH araC/xylS-type" evidence="4">
    <location>
        <begin position="29"/>
        <end position="83"/>
    </location>
</feature>
<dbReference type="PANTHER" id="PTHR43280">
    <property type="entry name" value="ARAC-FAMILY TRANSCRIPTIONAL REGULATOR"/>
    <property type="match status" value="1"/>
</dbReference>
<evidence type="ECO:0000256" key="3">
    <source>
        <dbReference type="ARBA" id="ARBA00023163"/>
    </source>
</evidence>
<evidence type="ECO:0000256" key="2">
    <source>
        <dbReference type="ARBA" id="ARBA00023125"/>
    </source>
</evidence>
<gene>
    <name evidence="5" type="ORF">H8S37_09355</name>
</gene>
<dbReference type="AlphaFoldDB" id="A0A923RS96"/>
<name>A0A923RS96_9FIRM</name>